<keyword evidence="3" id="KW-0964">Secreted</keyword>
<dbReference type="Pfam" id="PF20147">
    <property type="entry name" value="Crinkler"/>
    <property type="match status" value="1"/>
</dbReference>
<comment type="subcellular location">
    <subcellularLocation>
        <location evidence="1">Host cell</location>
    </subcellularLocation>
    <subcellularLocation>
        <location evidence="2">Secreted</location>
    </subcellularLocation>
</comment>
<dbReference type="GO" id="GO:0043657">
    <property type="term" value="C:host cell"/>
    <property type="evidence" value="ECO:0007669"/>
    <property type="project" value="UniProtKB-SubCell"/>
</dbReference>
<dbReference type="EMBL" id="LLXH01001416">
    <property type="protein sequence ID" value="PKC59000.1"/>
    <property type="molecule type" value="Genomic_DNA"/>
</dbReference>
<evidence type="ECO:0000313" key="5">
    <source>
        <dbReference type="EMBL" id="PKC59000.1"/>
    </source>
</evidence>
<evidence type="ECO:0000256" key="2">
    <source>
        <dbReference type="ARBA" id="ARBA00004613"/>
    </source>
</evidence>
<dbReference type="GO" id="GO:0005576">
    <property type="term" value="C:extracellular region"/>
    <property type="evidence" value="ECO:0007669"/>
    <property type="project" value="UniProtKB-SubCell"/>
</dbReference>
<reference evidence="5 6" key="1">
    <citation type="submission" date="2017-10" db="EMBL/GenBank/DDBJ databases">
        <title>Extensive intraspecific genome diversity in a model arbuscular mycorrhizal fungus.</title>
        <authorList>
            <person name="Chen E.C.H."/>
            <person name="Morin E."/>
            <person name="Baudet D."/>
            <person name="Noel J."/>
            <person name="Ndikumana S."/>
            <person name="Charron P."/>
            <person name="St-Onge C."/>
            <person name="Giorgi J."/>
            <person name="Grigoriev I.V."/>
            <person name="Roux C."/>
            <person name="Martin F.M."/>
            <person name="Corradi N."/>
        </authorList>
    </citation>
    <scope>NUCLEOTIDE SEQUENCE [LARGE SCALE GENOMIC DNA]</scope>
    <source>
        <strain evidence="5 6">A1</strain>
    </source>
</reference>
<accession>A0A2N0R6U4</accession>
<dbReference type="VEuPathDB" id="FungiDB:FUN_010489"/>
<evidence type="ECO:0000256" key="1">
    <source>
        <dbReference type="ARBA" id="ARBA00004340"/>
    </source>
</evidence>
<proteinExistence type="predicted"/>
<organism evidence="5 6">
    <name type="scientific">Rhizophagus irregularis</name>
    <dbReference type="NCBI Taxonomy" id="588596"/>
    <lineage>
        <taxon>Eukaryota</taxon>
        <taxon>Fungi</taxon>
        <taxon>Fungi incertae sedis</taxon>
        <taxon>Mucoromycota</taxon>
        <taxon>Glomeromycotina</taxon>
        <taxon>Glomeromycetes</taxon>
        <taxon>Glomerales</taxon>
        <taxon>Glomeraceae</taxon>
        <taxon>Rhizophagus</taxon>
    </lineage>
</organism>
<gene>
    <name evidence="5" type="ORF">RhiirA1_470102</name>
</gene>
<evidence type="ECO:0000313" key="6">
    <source>
        <dbReference type="Proteomes" id="UP000232688"/>
    </source>
</evidence>
<dbReference type="VEuPathDB" id="FungiDB:RhiirA1_470102"/>
<evidence type="ECO:0000256" key="3">
    <source>
        <dbReference type="ARBA" id="ARBA00022525"/>
    </source>
</evidence>
<comment type="caution">
    <text evidence="5">The sequence shown here is derived from an EMBL/GenBank/DDBJ whole genome shotgun (WGS) entry which is preliminary data.</text>
</comment>
<dbReference type="AlphaFoldDB" id="A0A2N0R6U4"/>
<name>A0A2N0R6U4_9GLOM</name>
<dbReference type="VEuPathDB" id="FungiDB:FUN_013143"/>
<evidence type="ECO:0000259" key="4">
    <source>
        <dbReference type="Pfam" id="PF20147"/>
    </source>
</evidence>
<feature type="domain" description="Crinkler effector protein N-terminal" evidence="4">
    <location>
        <begin position="12"/>
        <end position="76"/>
    </location>
</feature>
<dbReference type="Proteomes" id="UP000232688">
    <property type="component" value="Unassembled WGS sequence"/>
</dbReference>
<protein>
    <recommendedName>
        <fullName evidence="4">Crinkler effector protein N-terminal domain-containing protein</fullName>
    </recommendedName>
</protein>
<reference evidence="5 6" key="2">
    <citation type="submission" date="2017-10" db="EMBL/GenBank/DDBJ databases">
        <title>Genome analyses suggest a sexual origin of heterokaryosis in a supposedly ancient asexual fungus.</title>
        <authorList>
            <person name="Corradi N."/>
            <person name="Sedzielewska K."/>
            <person name="Noel J."/>
            <person name="Charron P."/>
            <person name="Farinelli L."/>
            <person name="Marton T."/>
            <person name="Kruger M."/>
            <person name="Pelin A."/>
            <person name="Brachmann A."/>
            <person name="Corradi N."/>
        </authorList>
    </citation>
    <scope>NUCLEOTIDE SEQUENCE [LARGE SCALE GENOMIC DNA]</scope>
    <source>
        <strain evidence="5 6">A1</strain>
    </source>
</reference>
<dbReference type="VEuPathDB" id="FungiDB:RhiirFUN_020341"/>
<dbReference type="InterPro" id="IPR045379">
    <property type="entry name" value="Crinkler_N"/>
</dbReference>
<sequence length="255" mass="29896">MSITLFCLVKVETEPIRELKDAIKVKKAPEFDSFPADKLKLWKVEISDDHKLLATREIEDYWSEKSAKRHIHVLVEPPVITTSSSREQELLDELTSLRALQIHFSVVFAFYYFYVDLNYYLGLPYNPNSVRKMCCLKTLYALCSNYFSQTNRDSNQNMTTVVRFNNFTFTIPVPTSSQAYTLLYQYKKSKEFKNDPSFLLFYLVLKNLINNSNDPQLTQDIVYIASYAWRSAEVDFREAYELLMEDDNVKNALEN</sequence>